<dbReference type="GO" id="GO:0034511">
    <property type="term" value="F:U3 snoRNA binding"/>
    <property type="evidence" value="ECO:0007669"/>
    <property type="project" value="InterPro"/>
</dbReference>
<dbReference type="InterPro" id="IPR010678">
    <property type="entry name" value="UTP25"/>
</dbReference>
<protein>
    <recommendedName>
        <fullName evidence="4 7">U3 small nucleolar RNA-associated protein 25</fullName>
        <shortName evidence="7">U3 snoRNA-associated protein 25</shortName>
    </recommendedName>
</protein>
<name>A0AAV4ZZ71_9AGAM</name>
<evidence type="ECO:0000256" key="7">
    <source>
        <dbReference type="RuleBase" id="RU365070"/>
    </source>
</evidence>
<dbReference type="PANTHER" id="PTHR12933:SF0">
    <property type="entry name" value="U3 SMALL NUCLEOLAR RNA-ASSOCIATED PROTEIN 25 HOMOLOG"/>
    <property type="match status" value="1"/>
</dbReference>
<comment type="function">
    <text evidence="1 7">DEAD-box RNA helicase-like protein required for pre-18S rRNA processing, specifically at sites A0, A1, and A2.</text>
</comment>
<comment type="subunit">
    <text evidence="7">Component of the ribosomal small subunit (SSU) processome composed of at least 40 protein subunits and snoRNA U3.</text>
</comment>
<evidence type="ECO:0000256" key="4">
    <source>
        <dbReference type="ARBA" id="ARBA00015422"/>
    </source>
</evidence>
<gene>
    <name evidence="11" type="ORF">Clacol_000392</name>
</gene>
<keyword evidence="7" id="KW-0690">Ribosome biogenesis</keyword>
<dbReference type="Pfam" id="PF06862">
    <property type="entry name" value="Utp25_C"/>
    <property type="match status" value="1"/>
</dbReference>
<keyword evidence="5 7" id="KW-0539">Nucleus</keyword>
<proteinExistence type="inferred from homology"/>
<evidence type="ECO:0000256" key="3">
    <source>
        <dbReference type="ARBA" id="ARBA00009223"/>
    </source>
</evidence>
<reference evidence="11" key="1">
    <citation type="submission" date="2021-10" db="EMBL/GenBank/DDBJ databases">
        <title>De novo Genome Assembly of Clathrus columnatus (Basidiomycota, Fungi) Using Illumina and Nanopore Sequence Data.</title>
        <authorList>
            <person name="Ogiso-Tanaka E."/>
            <person name="Itagaki H."/>
            <person name="Hosoya T."/>
            <person name="Hosaka K."/>
        </authorList>
    </citation>
    <scope>NUCLEOTIDE SEQUENCE</scope>
    <source>
        <strain evidence="11">MO-923</strain>
    </source>
</reference>
<comment type="similarity">
    <text evidence="3 7">Belongs to the UTP25 family.</text>
</comment>
<dbReference type="Pfam" id="PF22916">
    <property type="entry name" value="UTP25_NTPase-like"/>
    <property type="match status" value="1"/>
</dbReference>
<keyword evidence="12" id="KW-1185">Reference proteome</keyword>
<feature type="region of interest" description="Disordered" evidence="8">
    <location>
        <begin position="33"/>
        <end position="77"/>
    </location>
</feature>
<dbReference type="InterPro" id="IPR053939">
    <property type="entry name" value="UTP25_C"/>
</dbReference>
<dbReference type="GO" id="GO:0019843">
    <property type="term" value="F:rRNA binding"/>
    <property type="evidence" value="ECO:0007669"/>
    <property type="project" value="TreeGrafter"/>
</dbReference>
<evidence type="ECO:0000256" key="5">
    <source>
        <dbReference type="ARBA" id="ARBA00023242"/>
    </source>
</evidence>
<evidence type="ECO:0000256" key="6">
    <source>
        <dbReference type="ARBA" id="ARBA00023274"/>
    </source>
</evidence>
<accession>A0AAV4ZZ71</accession>
<evidence type="ECO:0000259" key="9">
    <source>
        <dbReference type="Pfam" id="PF06862"/>
    </source>
</evidence>
<evidence type="ECO:0000259" key="10">
    <source>
        <dbReference type="Pfam" id="PF22916"/>
    </source>
</evidence>
<dbReference type="GO" id="GO:0032040">
    <property type="term" value="C:small-subunit processome"/>
    <property type="evidence" value="ECO:0007669"/>
    <property type="project" value="TreeGrafter"/>
</dbReference>
<dbReference type="PANTHER" id="PTHR12933">
    <property type="entry name" value="ORF PROTEIN-RELATED"/>
    <property type="match status" value="1"/>
</dbReference>
<dbReference type="AlphaFoldDB" id="A0AAV4ZZ71"/>
<dbReference type="GO" id="GO:0000462">
    <property type="term" value="P:maturation of SSU-rRNA from tricistronic rRNA transcript (SSU-rRNA, 5.8S rRNA, LSU-rRNA)"/>
    <property type="evidence" value="ECO:0007669"/>
    <property type="project" value="TreeGrafter"/>
</dbReference>
<dbReference type="InterPro" id="IPR053940">
    <property type="entry name" value="UTP25_NTPase-like"/>
</dbReference>
<evidence type="ECO:0000256" key="8">
    <source>
        <dbReference type="SAM" id="MobiDB-lite"/>
    </source>
</evidence>
<keyword evidence="7" id="KW-0698">rRNA processing</keyword>
<keyword evidence="6 7" id="KW-0687">Ribonucleoprotein</keyword>
<comment type="subcellular location">
    <subcellularLocation>
        <location evidence="2 7">Nucleus</location>
        <location evidence="2 7">Nucleolus</location>
    </subcellularLocation>
</comment>
<sequence length="553" mass="63207">MDDINDIKTQLLTLLNVSASKRQISNVEEMAILEPTTRKKKKSLSPPPEPTEAINGKNDEQPLQDDEDEVHSEHEQDGEYTYYAPGLLLSVLIAHETIYQKHFGPEAKLLSDNIREAVNQNKWKNSSLKRGKLGVTLSCIPESSQDHAEEGVSIVEKLRSAYDSRANKLSPTHNELRTDILNTLSRYQDLFIARTELENNTITRDAITLHALNHIFKTELNDHSIRRRVLKNNERIAAHSQKDLNADPPPDIQDQGFTRPSVLILLPFRSSAQRWGEALLSHLPNHQVENRSRFMSEFTLPSGTVDKLATAEPGTYPADHVDTFKGNVDDNFRVGVKITKKAVKFFSGFYQSDAILASPLGLRLIIERDKNADFLSSVEVLIMDQIDALTMQNWDHVIFILERLNQVPKEAHDADFSRIKPWYLDGHASYLRQSILLSPYETPEIRAVFNRHCKNIAGKLRTECFWKPVNVPEGVEQKFLQFECVSHVQEPDKRFEYFTTQVLPPILKSAVQSTNLLIFIPSSFDFIRIQNYFRKLPDLSDAVAVLSEYIYYL</sequence>
<comment type="caution">
    <text evidence="11">The sequence shown here is derived from an EMBL/GenBank/DDBJ whole genome shotgun (WGS) entry which is preliminary data.</text>
</comment>
<dbReference type="EMBL" id="BPWL01000001">
    <property type="protein sequence ID" value="GJJ06203.1"/>
    <property type="molecule type" value="Genomic_DNA"/>
</dbReference>
<feature type="domain" description="UTP25 C-terminal" evidence="9">
    <location>
        <begin position="472"/>
        <end position="535"/>
    </location>
</feature>
<evidence type="ECO:0000313" key="11">
    <source>
        <dbReference type="EMBL" id="GJJ06203.1"/>
    </source>
</evidence>
<feature type="domain" description="UTP25 NTP hydrolase-like" evidence="10">
    <location>
        <begin position="187"/>
        <end position="459"/>
    </location>
</feature>
<evidence type="ECO:0000256" key="2">
    <source>
        <dbReference type="ARBA" id="ARBA00004604"/>
    </source>
</evidence>
<organism evidence="11 12">
    <name type="scientific">Clathrus columnatus</name>
    <dbReference type="NCBI Taxonomy" id="1419009"/>
    <lineage>
        <taxon>Eukaryota</taxon>
        <taxon>Fungi</taxon>
        <taxon>Dikarya</taxon>
        <taxon>Basidiomycota</taxon>
        <taxon>Agaricomycotina</taxon>
        <taxon>Agaricomycetes</taxon>
        <taxon>Phallomycetidae</taxon>
        <taxon>Phallales</taxon>
        <taxon>Clathraceae</taxon>
        <taxon>Clathrus</taxon>
    </lineage>
</organism>
<dbReference type="Proteomes" id="UP001050691">
    <property type="component" value="Unassembled WGS sequence"/>
</dbReference>
<evidence type="ECO:0000313" key="12">
    <source>
        <dbReference type="Proteomes" id="UP001050691"/>
    </source>
</evidence>
<evidence type="ECO:0000256" key="1">
    <source>
        <dbReference type="ARBA" id="ARBA00002883"/>
    </source>
</evidence>